<comment type="caution">
    <text evidence="2">The sequence shown here is derived from an EMBL/GenBank/DDBJ whole genome shotgun (WGS) entry which is preliminary data.</text>
</comment>
<protein>
    <submittedName>
        <fullName evidence="2">Uncharacterized protein</fullName>
    </submittedName>
</protein>
<evidence type="ECO:0000256" key="1">
    <source>
        <dbReference type="SAM" id="MobiDB-lite"/>
    </source>
</evidence>
<organism evidence="2 3">
    <name type="scientific">Streptomyces xiangluensis</name>
    <dbReference type="NCBI Taxonomy" id="2665720"/>
    <lineage>
        <taxon>Bacteria</taxon>
        <taxon>Bacillati</taxon>
        <taxon>Actinomycetota</taxon>
        <taxon>Actinomycetes</taxon>
        <taxon>Kitasatosporales</taxon>
        <taxon>Streptomycetaceae</taxon>
        <taxon>Streptomyces</taxon>
    </lineage>
</organism>
<evidence type="ECO:0000313" key="2">
    <source>
        <dbReference type="EMBL" id="MFC4463710.1"/>
    </source>
</evidence>
<name>A0ABV8YHF3_9ACTN</name>
<proteinExistence type="predicted"/>
<keyword evidence="3" id="KW-1185">Reference proteome</keyword>
<dbReference type="Proteomes" id="UP001596012">
    <property type="component" value="Unassembled WGS sequence"/>
</dbReference>
<evidence type="ECO:0000313" key="3">
    <source>
        <dbReference type="Proteomes" id="UP001596012"/>
    </source>
</evidence>
<dbReference type="RefSeq" id="WP_386337178.1">
    <property type="nucleotide sequence ID" value="NZ_JBHSFG010000008.1"/>
</dbReference>
<dbReference type="EMBL" id="JBHSFG010000008">
    <property type="protein sequence ID" value="MFC4463710.1"/>
    <property type="molecule type" value="Genomic_DNA"/>
</dbReference>
<feature type="region of interest" description="Disordered" evidence="1">
    <location>
        <begin position="1"/>
        <end position="25"/>
    </location>
</feature>
<sequence length="47" mass="5130">MLADADADALTPHSRTDVHTVPYNHAVPHRPDALVAVLDRLTQRSGQ</sequence>
<gene>
    <name evidence="2" type="ORF">ACFPH6_03730</name>
</gene>
<accession>A0ABV8YHF3</accession>
<reference evidence="3" key="1">
    <citation type="journal article" date="2019" name="Int. J. Syst. Evol. Microbiol.">
        <title>The Global Catalogue of Microorganisms (GCM) 10K type strain sequencing project: providing services to taxonomists for standard genome sequencing and annotation.</title>
        <authorList>
            <consortium name="The Broad Institute Genomics Platform"/>
            <consortium name="The Broad Institute Genome Sequencing Center for Infectious Disease"/>
            <person name="Wu L."/>
            <person name="Ma J."/>
        </authorList>
    </citation>
    <scope>NUCLEOTIDE SEQUENCE [LARGE SCALE GENOMIC DNA]</scope>
    <source>
        <strain evidence="3">DT43</strain>
    </source>
</reference>